<dbReference type="CDD" id="cd17546">
    <property type="entry name" value="REC_hyHK_CKI1_RcsC-like"/>
    <property type="match status" value="1"/>
</dbReference>
<feature type="domain" description="Response regulatory" evidence="5">
    <location>
        <begin position="488"/>
        <end position="605"/>
    </location>
</feature>
<dbReference type="InterPro" id="IPR011006">
    <property type="entry name" value="CheY-like_superfamily"/>
</dbReference>
<dbReference type="SMART" id="SM00388">
    <property type="entry name" value="HisKA"/>
    <property type="match status" value="1"/>
</dbReference>
<dbReference type="InterPro" id="IPR003594">
    <property type="entry name" value="HATPase_dom"/>
</dbReference>
<dbReference type="Gene3D" id="3.30.565.10">
    <property type="entry name" value="Histidine kinase-like ATPase, C-terminal domain"/>
    <property type="match status" value="1"/>
</dbReference>
<dbReference type="SUPFAM" id="SSF47384">
    <property type="entry name" value="Homodimeric domain of signal transducing histidine kinase"/>
    <property type="match status" value="1"/>
</dbReference>
<reference evidence="6 7" key="1">
    <citation type="journal article" date="2024" name="Nat. Commun.">
        <title>Phylogenomics reveals the evolutionary origins of lichenization in chlorophyte algae.</title>
        <authorList>
            <person name="Puginier C."/>
            <person name="Libourel C."/>
            <person name="Otte J."/>
            <person name="Skaloud P."/>
            <person name="Haon M."/>
            <person name="Grisel S."/>
            <person name="Petersen M."/>
            <person name="Berrin J.G."/>
            <person name="Delaux P.M."/>
            <person name="Dal Grande F."/>
            <person name="Keller J."/>
        </authorList>
    </citation>
    <scope>NUCLEOTIDE SEQUENCE [LARGE SCALE GENOMIC DNA]</scope>
    <source>
        <strain evidence="6 7">SAG 2043</strain>
    </source>
</reference>
<dbReference type="AlphaFoldDB" id="A0AAW1QQD7"/>
<dbReference type="InterPro" id="IPR036890">
    <property type="entry name" value="HATPase_C_sf"/>
</dbReference>
<name>A0AAW1QQD7_9CHLO</name>
<dbReference type="SUPFAM" id="SSF55874">
    <property type="entry name" value="ATPase domain of HSP90 chaperone/DNA topoisomerase II/histidine kinase"/>
    <property type="match status" value="1"/>
</dbReference>
<feature type="domain" description="Histidine kinase" evidence="4">
    <location>
        <begin position="17"/>
        <end position="267"/>
    </location>
</feature>
<dbReference type="Gene3D" id="1.10.287.130">
    <property type="match status" value="1"/>
</dbReference>
<dbReference type="PANTHER" id="PTHR45339">
    <property type="entry name" value="HYBRID SIGNAL TRANSDUCTION HISTIDINE KINASE J"/>
    <property type="match status" value="1"/>
</dbReference>
<dbReference type="InterPro" id="IPR001789">
    <property type="entry name" value="Sig_transdc_resp-reg_receiver"/>
</dbReference>
<feature type="compositionally biased region" description="Low complexity" evidence="3">
    <location>
        <begin position="437"/>
        <end position="452"/>
    </location>
</feature>
<evidence type="ECO:0000256" key="3">
    <source>
        <dbReference type="SAM" id="MobiDB-lite"/>
    </source>
</evidence>
<evidence type="ECO:0000256" key="1">
    <source>
        <dbReference type="ARBA" id="ARBA00022553"/>
    </source>
</evidence>
<organism evidence="6 7">
    <name type="scientific">[Myrmecia] bisecta</name>
    <dbReference type="NCBI Taxonomy" id="41462"/>
    <lineage>
        <taxon>Eukaryota</taxon>
        <taxon>Viridiplantae</taxon>
        <taxon>Chlorophyta</taxon>
        <taxon>core chlorophytes</taxon>
        <taxon>Trebouxiophyceae</taxon>
        <taxon>Trebouxiales</taxon>
        <taxon>Trebouxiaceae</taxon>
        <taxon>Myrmecia</taxon>
    </lineage>
</organism>
<dbReference type="InterPro" id="IPR005467">
    <property type="entry name" value="His_kinase_dom"/>
</dbReference>
<dbReference type="PROSITE" id="PS50109">
    <property type="entry name" value="HIS_KIN"/>
    <property type="match status" value="1"/>
</dbReference>
<dbReference type="Gene3D" id="3.40.50.2300">
    <property type="match status" value="1"/>
</dbReference>
<dbReference type="SMART" id="SM00387">
    <property type="entry name" value="HATPase_c"/>
    <property type="match status" value="1"/>
</dbReference>
<gene>
    <name evidence="6" type="ORF">WJX72_004339</name>
</gene>
<feature type="region of interest" description="Disordered" evidence="3">
    <location>
        <begin position="437"/>
        <end position="478"/>
    </location>
</feature>
<dbReference type="InterPro" id="IPR036097">
    <property type="entry name" value="HisK_dim/P_sf"/>
</dbReference>
<proteinExistence type="predicted"/>
<sequence>MANAEAVAAARTEFLANMSHEIKTPLNAVMACTQLLTDDSNHKMTLPPEQRELMGVIDNASRQLMMHVDDMLEFCDFNTHKVALERAPFDLWRCIDQVIETTSLQCASKGLDMYYALDPDVPTLLCGDEMRLAQVLTNVIGNAVKATERGAVDMLVRRAPSTLSVRESSTCASASSGEPPATGEALLFSVSTGETGLSSSTEAQRGQTGLAPGVRPTKRGSGGASFDGMGLGLSISKRIAREMGGNIHIQPPDEHGCTVFQVLVRQELTDVAVSHKPLAGKQVLVVSTCNHFHCMASCQLTSLGSRGHHIGTVAELHSMGDAGGGPAPAAQQCNAVVIDTEHLPGMEQDSAEDAAQQLQSMIDAVWRLGLPVVLGQVSREYYMTEVGRGPAPATSASSVISSACVALPQPVRRLCKPLTRHRLLEVLQSALQLKPAAEAMSPPTASPSAPSPKGQKPARMFASPPPPGSLPSRAQASSRPQAAGAGLRILVADDNLVNQKVLGKLLQTLGYRADVASDGCEVLQALTRKRYDVILMDIRMPQMDGLEATRRIGQLAPELQPRWIFAVTADMLRSVEGACKSAGMAGYLCKPVSRDKLAAVLRACAQAALNDAAELDNVKLWGKGP</sequence>
<dbReference type="EMBL" id="JALJOR010000002">
    <property type="protein sequence ID" value="KAK9823628.1"/>
    <property type="molecule type" value="Genomic_DNA"/>
</dbReference>
<evidence type="ECO:0000259" key="4">
    <source>
        <dbReference type="PROSITE" id="PS50109"/>
    </source>
</evidence>
<protein>
    <submittedName>
        <fullName evidence="6">Uncharacterized protein</fullName>
    </submittedName>
</protein>
<dbReference type="CDD" id="cd00082">
    <property type="entry name" value="HisKA"/>
    <property type="match status" value="1"/>
</dbReference>
<dbReference type="SMART" id="SM00448">
    <property type="entry name" value="REC"/>
    <property type="match status" value="1"/>
</dbReference>
<evidence type="ECO:0000313" key="6">
    <source>
        <dbReference type="EMBL" id="KAK9823628.1"/>
    </source>
</evidence>
<dbReference type="SUPFAM" id="SSF52172">
    <property type="entry name" value="CheY-like"/>
    <property type="match status" value="1"/>
</dbReference>
<dbReference type="Proteomes" id="UP001489004">
    <property type="component" value="Unassembled WGS sequence"/>
</dbReference>
<dbReference type="Pfam" id="PF02518">
    <property type="entry name" value="HATPase_c"/>
    <property type="match status" value="1"/>
</dbReference>
<comment type="caution">
    <text evidence="6">The sequence shown here is derived from an EMBL/GenBank/DDBJ whole genome shotgun (WGS) entry which is preliminary data.</text>
</comment>
<dbReference type="InterPro" id="IPR003661">
    <property type="entry name" value="HisK_dim/P_dom"/>
</dbReference>
<dbReference type="Pfam" id="PF00072">
    <property type="entry name" value="Response_reg"/>
    <property type="match status" value="1"/>
</dbReference>
<keyword evidence="7" id="KW-1185">Reference proteome</keyword>
<feature type="region of interest" description="Disordered" evidence="3">
    <location>
        <begin position="196"/>
        <end position="225"/>
    </location>
</feature>
<accession>A0AAW1QQD7</accession>
<feature type="modified residue" description="4-aspartylphosphate" evidence="2">
    <location>
        <position position="537"/>
    </location>
</feature>
<dbReference type="PROSITE" id="PS50110">
    <property type="entry name" value="RESPONSE_REGULATORY"/>
    <property type="match status" value="1"/>
</dbReference>
<evidence type="ECO:0000259" key="5">
    <source>
        <dbReference type="PROSITE" id="PS50110"/>
    </source>
</evidence>
<dbReference type="Pfam" id="PF00512">
    <property type="entry name" value="HisKA"/>
    <property type="match status" value="1"/>
</dbReference>
<dbReference type="GO" id="GO:0000155">
    <property type="term" value="F:phosphorelay sensor kinase activity"/>
    <property type="evidence" value="ECO:0007669"/>
    <property type="project" value="InterPro"/>
</dbReference>
<dbReference type="PANTHER" id="PTHR45339:SF5">
    <property type="entry name" value="HISTIDINE KINASE"/>
    <property type="match status" value="1"/>
</dbReference>
<evidence type="ECO:0000313" key="7">
    <source>
        <dbReference type="Proteomes" id="UP001489004"/>
    </source>
</evidence>
<evidence type="ECO:0000256" key="2">
    <source>
        <dbReference type="PROSITE-ProRule" id="PRU00169"/>
    </source>
</evidence>
<keyword evidence="1 2" id="KW-0597">Phosphoprotein</keyword>